<sequence>MYSYRLYLEGEEIEFRGNLSIVRQYLGSCLMDRIKERKTTGYLKYKLERDLLLYHNEVQAYSKLANLGVCPKLLHHEVLFECKVSYCCDKDNGEFTLYAYYLEIEHHGVDLVDEFGKASSSSVYLMRQDKPLNKRELALCFPYPQHIQAQVIDLVERMRQAGVYHQDLHSGNVLIKDGVVKIIDFEFCEFAD</sequence>
<keyword evidence="3" id="KW-1185">Reference proteome</keyword>
<protein>
    <submittedName>
        <fullName evidence="2">Divergent Serine/Threonine protein kinase</fullName>
    </submittedName>
</protein>
<keyword evidence="2" id="KW-0723">Serine/threonine-protein kinase</keyword>
<dbReference type="InterPro" id="IPR002575">
    <property type="entry name" value="Aminoglycoside_PTrfase"/>
</dbReference>
<keyword evidence="2" id="KW-0418">Kinase</keyword>
<dbReference type="Pfam" id="PF01636">
    <property type="entry name" value="APH"/>
    <property type="match status" value="1"/>
</dbReference>
<dbReference type="Proteomes" id="UP000273054">
    <property type="component" value="Segment"/>
</dbReference>
<dbReference type="InterPro" id="IPR000719">
    <property type="entry name" value="Prot_kinase_dom"/>
</dbReference>
<gene>
    <name evidence="2" type="ORF">BRZCDTV_51</name>
</gene>
<keyword evidence="2" id="KW-0808">Transferase</keyword>
<proteinExistence type="predicted"/>
<dbReference type="SUPFAM" id="SSF56112">
    <property type="entry name" value="Protein kinase-like (PK-like)"/>
    <property type="match status" value="1"/>
</dbReference>
<organism evidence="2">
    <name type="scientific">Brazilian cedratvirus IHUMI</name>
    <dbReference type="NCBI Taxonomy" id="2126980"/>
    <lineage>
        <taxon>Viruses</taxon>
        <taxon>Pithoviruses</taxon>
        <taxon>Orthocedratvirinae</taxon>
        <taxon>Alphacedratvirus</taxon>
        <taxon>Alphacedratvirus brasiliense</taxon>
    </lineage>
</organism>
<evidence type="ECO:0000259" key="1">
    <source>
        <dbReference type="PROSITE" id="PS50011"/>
    </source>
</evidence>
<dbReference type="GO" id="GO:0004674">
    <property type="term" value="F:protein serine/threonine kinase activity"/>
    <property type="evidence" value="ECO:0007669"/>
    <property type="project" value="UniProtKB-KW"/>
</dbReference>
<evidence type="ECO:0000313" key="2">
    <source>
        <dbReference type="EMBL" id="SPN78891.1"/>
    </source>
</evidence>
<dbReference type="PROSITE" id="PS50011">
    <property type="entry name" value="PROTEIN_KINASE_DOM"/>
    <property type="match status" value="1"/>
</dbReference>
<feature type="domain" description="Protein kinase" evidence="1">
    <location>
        <begin position="8"/>
        <end position="192"/>
    </location>
</feature>
<accession>A0A2R8FDI8</accession>
<dbReference type="Gene3D" id="1.10.510.10">
    <property type="entry name" value="Transferase(Phosphotransferase) domain 1"/>
    <property type="match status" value="1"/>
</dbReference>
<evidence type="ECO:0000313" key="3">
    <source>
        <dbReference type="Proteomes" id="UP000273054"/>
    </source>
</evidence>
<name>A0A2R8FDI8_9VIRU</name>
<dbReference type="InterPro" id="IPR011009">
    <property type="entry name" value="Kinase-like_dom_sf"/>
</dbReference>
<reference evidence="2" key="1">
    <citation type="submission" date="2018-03" db="EMBL/GenBank/DDBJ databases">
        <authorList>
            <consortium name="Urmite Genomes"/>
        </authorList>
    </citation>
    <scope>NUCLEOTIDE SEQUENCE [LARGE SCALE GENOMIC DNA]</scope>
    <source>
        <strain evidence="2">IHUMI-27.7</strain>
    </source>
</reference>
<dbReference type="EMBL" id="LT994651">
    <property type="protein sequence ID" value="SPN78891.1"/>
    <property type="molecule type" value="Genomic_DNA"/>
</dbReference>
<dbReference type="GO" id="GO:0005524">
    <property type="term" value="F:ATP binding"/>
    <property type="evidence" value="ECO:0007669"/>
    <property type="project" value="InterPro"/>
</dbReference>